<evidence type="ECO:0000259" key="6">
    <source>
        <dbReference type="PROSITE" id="PS50975"/>
    </source>
</evidence>
<dbReference type="InterPro" id="IPR005479">
    <property type="entry name" value="CPAse_ATP-bd"/>
</dbReference>
<dbReference type="InterPro" id="IPR016185">
    <property type="entry name" value="PreATP-grasp_dom_sf"/>
</dbReference>
<evidence type="ECO:0000313" key="8">
    <source>
        <dbReference type="EMBL" id="EOO00943.1"/>
    </source>
</evidence>
<dbReference type="InterPro" id="IPR050856">
    <property type="entry name" value="Biotin_carboxylase_complex"/>
</dbReference>
<dbReference type="PROSITE" id="PS50975">
    <property type="entry name" value="ATP_GRASP"/>
    <property type="match status" value="1"/>
</dbReference>
<dbReference type="OrthoDB" id="196847at2759"/>
<gene>
    <name evidence="8" type="ORF">UCRPA7_3511</name>
</gene>
<dbReference type="PROSITE" id="PS50979">
    <property type="entry name" value="BC"/>
    <property type="match status" value="1"/>
</dbReference>
<feature type="domain" description="Biotin carboxylation" evidence="7">
    <location>
        <begin position="118"/>
        <end position="477"/>
    </location>
</feature>
<keyword evidence="1" id="KW-0436">Ligase</keyword>
<keyword evidence="9" id="KW-1185">Reference proteome</keyword>
<feature type="domain" description="ATP-grasp" evidence="6">
    <location>
        <begin position="237"/>
        <end position="435"/>
    </location>
</feature>
<name>R8BNG3_PHAM7</name>
<dbReference type="PROSITE" id="PS00867">
    <property type="entry name" value="CPSASE_2"/>
    <property type="match status" value="1"/>
</dbReference>
<dbReference type="Pfam" id="PF21986">
    <property type="entry name" value="AH_C"/>
    <property type="match status" value="1"/>
</dbReference>
<dbReference type="GO" id="GO:0005524">
    <property type="term" value="F:ATP binding"/>
    <property type="evidence" value="ECO:0007669"/>
    <property type="project" value="UniProtKB-UniRule"/>
</dbReference>
<dbReference type="GO" id="GO:0016874">
    <property type="term" value="F:ligase activity"/>
    <property type="evidence" value="ECO:0007669"/>
    <property type="project" value="UniProtKB-KW"/>
</dbReference>
<dbReference type="GeneID" id="19323867"/>
<dbReference type="AlphaFoldDB" id="R8BNG3"/>
<evidence type="ECO:0000256" key="2">
    <source>
        <dbReference type="ARBA" id="ARBA00022741"/>
    </source>
</evidence>
<evidence type="ECO:0000256" key="3">
    <source>
        <dbReference type="ARBA" id="ARBA00022840"/>
    </source>
</evidence>
<dbReference type="Gene3D" id="3.10.490.10">
    <property type="entry name" value="Gamma-glutamyl cyclotransferase-like"/>
    <property type="match status" value="1"/>
</dbReference>
<dbReference type="RefSeq" id="XP_007914301.1">
    <property type="nucleotide sequence ID" value="XM_007916110.1"/>
</dbReference>
<dbReference type="SUPFAM" id="SSF56059">
    <property type="entry name" value="Glutathione synthetase ATP-binding domain-like"/>
    <property type="match status" value="1"/>
</dbReference>
<dbReference type="SUPFAM" id="SSF52440">
    <property type="entry name" value="PreATP-grasp domain"/>
    <property type="match status" value="1"/>
</dbReference>
<dbReference type="KEGG" id="tmn:UCRPA7_3511"/>
<evidence type="ECO:0000256" key="4">
    <source>
        <dbReference type="ARBA" id="ARBA00023267"/>
    </source>
</evidence>
<protein>
    <submittedName>
        <fullName evidence="8">Putative urea amidolyase protein</fullName>
    </submittedName>
</protein>
<proteinExistence type="predicted"/>
<keyword evidence="2 5" id="KW-0547">Nucleotide-binding</keyword>
<dbReference type="PROSITE" id="PS00866">
    <property type="entry name" value="CPSASE_1"/>
    <property type="match status" value="1"/>
</dbReference>
<evidence type="ECO:0000313" key="9">
    <source>
        <dbReference type="Proteomes" id="UP000014074"/>
    </source>
</evidence>
<evidence type="ECO:0000259" key="7">
    <source>
        <dbReference type="PROSITE" id="PS50979"/>
    </source>
</evidence>
<keyword evidence="8" id="KW-0456">Lyase</keyword>
<evidence type="ECO:0000256" key="5">
    <source>
        <dbReference type="PROSITE-ProRule" id="PRU00409"/>
    </source>
</evidence>
<dbReference type="GO" id="GO:0046872">
    <property type="term" value="F:metal ion binding"/>
    <property type="evidence" value="ECO:0007669"/>
    <property type="project" value="InterPro"/>
</dbReference>
<organism evidence="8 9">
    <name type="scientific">Phaeoacremonium minimum (strain UCR-PA7)</name>
    <name type="common">Esca disease fungus</name>
    <name type="synonym">Togninia minima</name>
    <dbReference type="NCBI Taxonomy" id="1286976"/>
    <lineage>
        <taxon>Eukaryota</taxon>
        <taxon>Fungi</taxon>
        <taxon>Dikarya</taxon>
        <taxon>Ascomycota</taxon>
        <taxon>Pezizomycotina</taxon>
        <taxon>Sordariomycetes</taxon>
        <taxon>Sordariomycetidae</taxon>
        <taxon>Togniniales</taxon>
        <taxon>Togniniaceae</taxon>
        <taxon>Phaeoacremonium</taxon>
    </lineage>
</organism>
<dbReference type="EMBL" id="KB933059">
    <property type="protein sequence ID" value="EOO00943.1"/>
    <property type="molecule type" value="Genomic_DNA"/>
</dbReference>
<dbReference type="eggNOG" id="KOG1211">
    <property type="taxonomic scope" value="Eukaryota"/>
</dbReference>
<dbReference type="InterPro" id="IPR005481">
    <property type="entry name" value="BC-like_N"/>
</dbReference>
<dbReference type="GO" id="GO:0016829">
    <property type="term" value="F:lyase activity"/>
    <property type="evidence" value="ECO:0007669"/>
    <property type="project" value="UniProtKB-KW"/>
</dbReference>
<keyword evidence="4" id="KW-0092">Biotin</keyword>
<keyword evidence="3 5" id="KW-0067">ATP-binding</keyword>
<dbReference type="Gene3D" id="3.30.470.20">
    <property type="entry name" value="ATP-grasp fold, B domain"/>
    <property type="match status" value="1"/>
</dbReference>
<dbReference type="PANTHER" id="PTHR18866:SF128">
    <property type="entry name" value="UREA AMIDOLYASE"/>
    <property type="match status" value="1"/>
</dbReference>
<dbReference type="HOGENOM" id="CLU_572644_0_0_1"/>
<accession>R8BNG3</accession>
<sequence>MLASKTTTAPQYLFYALKPVNGISKPGLKRIANGGHAIEVEVWEMPQPAVASFLKTIPSPLGIGSVELVDGTWKLGFICEPYGLQDALDISSFGGWRAYMATKQKSPKPIINGSSPRSIKSVLIANRGEIAVRIARTLRDMNIRSLAIYSSVDSDSDHVKSANEAFLLTGSTVSQTYLDGTQILKLATAAGADAIIPGYGFLAENADFAGKVEEAGLIWIGPTPEQMRELGLKHRARDIAVAAGVPVVPGSGRLLSAASEAVSEAKKIGYPVMLKSTAGGGGIGLRVCTNAQAVSEAFEAVIRLAEANFGDGRVFLERYIPRARHIEVQILGDGAGSIISAGDRDCSLQRRNQKVIEEAPALFVPEVVRTRMSKAAIDLAASVKYRNVGTVEFIYDVDKQEFYFLEVNTRLQVEHPVTESITGLDLVKCMMNIASNDCETLFSEGPRQVASKSAIETIGSQYTIYSTAANTYYWRGD</sequence>
<dbReference type="Proteomes" id="UP000014074">
    <property type="component" value="Unassembled WGS sequence"/>
</dbReference>
<dbReference type="eggNOG" id="KOG0238">
    <property type="taxonomic scope" value="Eukaryota"/>
</dbReference>
<dbReference type="InterPro" id="IPR011761">
    <property type="entry name" value="ATP-grasp"/>
</dbReference>
<dbReference type="InterPro" id="IPR011764">
    <property type="entry name" value="Biotin_carboxylation_dom"/>
</dbReference>
<dbReference type="InterPro" id="IPR053844">
    <property type="entry name" value="AH_C"/>
</dbReference>
<evidence type="ECO:0000256" key="1">
    <source>
        <dbReference type="ARBA" id="ARBA00022598"/>
    </source>
</evidence>
<reference evidence="9" key="1">
    <citation type="journal article" date="2013" name="Genome Announc.">
        <title>Draft genome sequence of the ascomycete Phaeoacremonium aleophilum strain UCR-PA7, a causal agent of the esca disease complex in grapevines.</title>
        <authorList>
            <person name="Blanco-Ulate B."/>
            <person name="Rolshausen P."/>
            <person name="Cantu D."/>
        </authorList>
    </citation>
    <scope>NUCLEOTIDE SEQUENCE [LARGE SCALE GENOMIC DNA]</scope>
    <source>
        <strain evidence="9">UCR-PA7</strain>
    </source>
</reference>
<dbReference type="PANTHER" id="PTHR18866">
    <property type="entry name" value="CARBOXYLASE:PYRUVATE/ACETYL-COA/PROPIONYL-COA CARBOXYLASE"/>
    <property type="match status" value="1"/>
</dbReference>
<dbReference type="Pfam" id="PF02786">
    <property type="entry name" value="CPSase_L_D2"/>
    <property type="match status" value="1"/>
</dbReference>
<dbReference type="Pfam" id="PF00289">
    <property type="entry name" value="Biotin_carb_N"/>
    <property type="match status" value="1"/>
</dbReference>